<keyword evidence="2" id="KW-1185">Reference proteome</keyword>
<reference evidence="1 2" key="1">
    <citation type="submission" date="2021-08" db="EMBL/GenBank/DDBJ databases">
        <title>Draft Genome Sequence of Phanerochaete sordida strain YK-624.</title>
        <authorList>
            <person name="Mori T."/>
            <person name="Dohra H."/>
            <person name="Suzuki T."/>
            <person name="Kawagishi H."/>
            <person name="Hirai H."/>
        </authorList>
    </citation>
    <scope>NUCLEOTIDE SEQUENCE [LARGE SCALE GENOMIC DNA]</scope>
    <source>
        <strain evidence="1 2">YK-624</strain>
    </source>
</reference>
<dbReference type="AlphaFoldDB" id="A0A9P3LMP6"/>
<gene>
    <name evidence="1" type="ORF">PsYK624_170830</name>
</gene>
<evidence type="ECO:0000313" key="1">
    <source>
        <dbReference type="EMBL" id="GJF00782.1"/>
    </source>
</evidence>
<dbReference type="EMBL" id="BPQB01000201">
    <property type="protein sequence ID" value="GJF00782.1"/>
    <property type="molecule type" value="Genomic_DNA"/>
</dbReference>
<evidence type="ECO:0000313" key="2">
    <source>
        <dbReference type="Proteomes" id="UP000703269"/>
    </source>
</evidence>
<name>A0A9P3LMP6_9APHY</name>
<dbReference type="Proteomes" id="UP000703269">
    <property type="component" value="Unassembled WGS sequence"/>
</dbReference>
<organism evidence="1 2">
    <name type="scientific">Phanerochaete sordida</name>
    <dbReference type="NCBI Taxonomy" id="48140"/>
    <lineage>
        <taxon>Eukaryota</taxon>
        <taxon>Fungi</taxon>
        <taxon>Dikarya</taxon>
        <taxon>Basidiomycota</taxon>
        <taxon>Agaricomycotina</taxon>
        <taxon>Agaricomycetes</taxon>
        <taxon>Polyporales</taxon>
        <taxon>Phanerochaetaceae</taxon>
        <taxon>Phanerochaete</taxon>
    </lineage>
</organism>
<protein>
    <submittedName>
        <fullName evidence="1">Uncharacterized protein</fullName>
    </submittedName>
</protein>
<sequence>MSDPAPQRSHTCFLSTTKVSFQPAQPAHLHLRTHARELAAVAQRTCLACIHPGKVSQNAPARTPASTPLARPERTLKPWRHAWNVARRAEIGGLAARRQNLRSKSRGLACCLRNVRLKFAGLDVCMPPCSSRLRGMSCKGSVTGRRNSWSELQTLPRCPCSVARRRSKSVVEAREPACRGTRCASEGCRRSPDVEIHGQSRGGQVAAWYAAAPAVAFTAHPTQCGLCSWQSTASRPSGLRIRGRNWRVRRAALLETLALEIRGRMFEAERADVRCGTSRLGAR</sequence>
<proteinExistence type="predicted"/>
<accession>A0A9P3LMP6</accession>
<comment type="caution">
    <text evidence="1">The sequence shown here is derived from an EMBL/GenBank/DDBJ whole genome shotgun (WGS) entry which is preliminary data.</text>
</comment>